<evidence type="ECO:0000256" key="8">
    <source>
        <dbReference type="ARBA" id="ARBA00022927"/>
    </source>
</evidence>
<evidence type="ECO:0000256" key="9">
    <source>
        <dbReference type="ARBA" id="ARBA00023136"/>
    </source>
</evidence>
<dbReference type="InterPro" id="IPR022792">
    <property type="entry name" value="T2SS_protein-GspN"/>
</dbReference>
<dbReference type="Pfam" id="PF01203">
    <property type="entry name" value="T2SSN"/>
    <property type="match status" value="1"/>
</dbReference>
<gene>
    <name evidence="11" type="ORF">AJE_09934</name>
</gene>
<sequence length="111" mass="12015">MDINQLQVKDQVCASLIGNASWLDAKLQPPVGSWLDLQHFHANLSCENQQPVLITDPANILALDVRATVNAAGKLQVSGTLKPAAELPAEVHQAMQFVGAPDAEGRYRLNF</sequence>
<evidence type="ECO:0000313" key="11">
    <source>
        <dbReference type="EMBL" id="EHR40870.1"/>
    </source>
</evidence>
<evidence type="ECO:0000256" key="3">
    <source>
        <dbReference type="ARBA" id="ARBA00021563"/>
    </source>
</evidence>
<keyword evidence="6" id="KW-0997">Cell inner membrane</keyword>
<dbReference type="GO" id="GO:0005886">
    <property type="term" value="C:plasma membrane"/>
    <property type="evidence" value="ECO:0007669"/>
    <property type="project" value="UniProtKB-SubCell"/>
</dbReference>
<keyword evidence="5" id="KW-1003">Cell membrane</keyword>
<name>H3ZF52_9ALTE</name>
<evidence type="ECO:0000313" key="12">
    <source>
        <dbReference type="Proteomes" id="UP000012046"/>
    </source>
</evidence>
<dbReference type="PATRIC" id="fig|1129374.4.peg.1979"/>
<evidence type="ECO:0000256" key="7">
    <source>
        <dbReference type="ARBA" id="ARBA00022692"/>
    </source>
</evidence>
<protein>
    <recommendedName>
        <fullName evidence="3">Type II secretion system protein N</fullName>
    </recommendedName>
    <alternativeName>
        <fullName evidence="10">General secretion pathway protein N</fullName>
    </alternativeName>
</protein>
<keyword evidence="9" id="KW-0472">Membrane</keyword>
<dbReference type="GO" id="GO:0015627">
    <property type="term" value="C:type II protein secretion system complex"/>
    <property type="evidence" value="ECO:0007669"/>
    <property type="project" value="InterPro"/>
</dbReference>
<keyword evidence="4" id="KW-0813">Transport</keyword>
<dbReference type="EMBL" id="AHTH01000028">
    <property type="protein sequence ID" value="EHR40870.1"/>
    <property type="molecule type" value="Genomic_DNA"/>
</dbReference>
<dbReference type="Proteomes" id="UP000012046">
    <property type="component" value="Unassembled WGS sequence"/>
</dbReference>
<evidence type="ECO:0000256" key="2">
    <source>
        <dbReference type="ARBA" id="ARBA00007208"/>
    </source>
</evidence>
<evidence type="ECO:0000256" key="4">
    <source>
        <dbReference type="ARBA" id="ARBA00022448"/>
    </source>
</evidence>
<comment type="similarity">
    <text evidence="2">Belongs to the GSP N family.</text>
</comment>
<reference evidence="11 12" key="1">
    <citation type="journal article" date="2012" name="J. Bacteriol.">
        <title>Genome Sequence of Extracellular-Protease-Producing Alishewanella jeotgali Isolated from Traditional Korean Fermented Seafood.</title>
        <authorList>
            <person name="Jung J."/>
            <person name="Chun J."/>
            <person name="Park W."/>
        </authorList>
    </citation>
    <scope>NUCLEOTIDE SEQUENCE [LARGE SCALE GENOMIC DNA]</scope>
    <source>
        <strain evidence="11 12">KCTC 22429</strain>
    </source>
</reference>
<accession>H3ZF52</accession>
<evidence type="ECO:0000256" key="6">
    <source>
        <dbReference type="ARBA" id="ARBA00022519"/>
    </source>
</evidence>
<keyword evidence="12" id="KW-1185">Reference proteome</keyword>
<evidence type="ECO:0000256" key="10">
    <source>
        <dbReference type="ARBA" id="ARBA00030772"/>
    </source>
</evidence>
<comment type="subcellular location">
    <subcellularLocation>
        <location evidence="1">Cell inner membrane</location>
    </subcellularLocation>
</comment>
<dbReference type="GO" id="GO:0015628">
    <property type="term" value="P:protein secretion by the type II secretion system"/>
    <property type="evidence" value="ECO:0007669"/>
    <property type="project" value="InterPro"/>
</dbReference>
<keyword evidence="7" id="KW-0812">Transmembrane</keyword>
<evidence type="ECO:0000256" key="1">
    <source>
        <dbReference type="ARBA" id="ARBA00004533"/>
    </source>
</evidence>
<proteinExistence type="inferred from homology"/>
<keyword evidence="8" id="KW-0653">Protein transport</keyword>
<dbReference type="AlphaFoldDB" id="H3ZF52"/>
<organism evidence="11 12">
    <name type="scientific">Alishewanella jeotgali KCTC 22429</name>
    <dbReference type="NCBI Taxonomy" id="1129374"/>
    <lineage>
        <taxon>Bacteria</taxon>
        <taxon>Pseudomonadati</taxon>
        <taxon>Pseudomonadota</taxon>
        <taxon>Gammaproteobacteria</taxon>
        <taxon>Alteromonadales</taxon>
        <taxon>Alteromonadaceae</taxon>
        <taxon>Alishewanella</taxon>
    </lineage>
</organism>
<comment type="caution">
    <text evidence="11">The sequence shown here is derived from an EMBL/GenBank/DDBJ whole genome shotgun (WGS) entry which is preliminary data.</text>
</comment>
<evidence type="ECO:0000256" key="5">
    <source>
        <dbReference type="ARBA" id="ARBA00022475"/>
    </source>
</evidence>